<feature type="domain" description="Integrase zinc-binding" evidence="1">
    <location>
        <begin position="281"/>
        <end position="333"/>
    </location>
</feature>
<dbReference type="InterPro" id="IPR008042">
    <property type="entry name" value="Retrotrans_Pao"/>
</dbReference>
<organism evidence="2 3">
    <name type="scientific">Ancylostoma duodenale</name>
    <dbReference type="NCBI Taxonomy" id="51022"/>
    <lineage>
        <taxon>Eukaryota</taxon>
        <taxon>Metazoa</taxon>
        <taxon>Ecdysozoa</taxon>
        <taxon>Nematoda</taxon>
        <taxon>Chromadorea</taxon>
        <taxon>Rhabditida</taxon>
        <taxon>Rhabditina</taxon>
        <taxon>Rhabditomorpha</taxon>
        <taxon>Strongyloidea</taxon>
        <taxon>Ancylostomatidae</taxon>
        <taxon>Ancylostomatinae</taxon>
        <taxon>Ancylostoma</taxon>
    </lineage>
</organism>
<dbReference type="PANTHER" id="PTHR47331:SF2">
    <property type="match status" value="1"/>
</dbReference>
<dbReference type="PANTHER" id="PTHR47331">
    <property type="entry name" value="PHD-TYPE DOMAIN-CONTAINING PROTEIN"/>
    <property type="match status" value="1"/>
</dbReference>
<dbReference type="EMBL" id="KN742299">
    <property type="protein sequence ID" value="KIH52989.1"/>
    <property type="molecule type" value="Genomic_DNA"/>
</dbReference>
<gene>
    <name evidence="2" type="ORF">ANCDUO_16895</name>
</gene>
<dbReference type="Pfam" id="PF03232">
    <property type="entry name" value="COQ7"/>
    <property type="match status" value="1"/>
</dbReference>
<dbReference type="Pfam" id="PF05380">
    <property type="entry name" value="Peptidase_A17"/>
    <property type="match status" value="1"/>
</dbReference>
<sequence>MAKSRLGEVQPLTMPRMERLAALISARLVRFIHSQLHRPIAAVHFFSDSQIALHWIHSSRPLKRFVNNRVVEIRSIVSALQSSGTHVKFYYVQPEQNPADCASRGLSTKFARNHIWWCGPSLLLLPSSEWPNADCKFNLPPDISPEVEDEFQVHNAVQVYSYQSPLRFQATNRYLKLVRSTAYVLKFIGALLLKTRHRPSSLNLSHSLLTKLINAEEFTIAETLLITEHYRESEHQLKELPLHRFNVHRSADRHFRCPHRLEHAETSTISAAPILLVPAHPLTTTVVMHHHLDNFHSGVHATIASLRRRFFIPSIRSTVVKILRDRIVCKKANCLPYRYPDMPSLPSERVTRSRPFQKVGLDYLGPLHYRDAFNTKAKVWVCLFTCMATRAVHLELVLNNSTQEFLLALRRFIARRGTPDHILSDNATTFLSANDVMNDMNRIIYRAAHTAAARRALLEKIIRVDHAGELGADRIYAGQLAVLGRRI</sequence>
<evidence type="ECO:0000259" key="1">
    <source>
        <dbReference type="Pfam" id="PF17921"/>
    </source>
</evidence>
<keyword evidence="2" id="KW-0830">Ubiquinone</keyword>
<evidence type="ECO:0000313" key="3">
    <source>
        <dbReference type="Proteomes" id="UP000054047"/>
    </source>
</evidence>
<keyword evidence="3" id="KW-1185">Reference proteome</keyword>
<name>A0A0C2G268_9BILA</name>
<dbReference type="Proteomes" id="UP000054047">
    <property type="component" value="Unassembled WGS sequence"/>
</dbReference>
<dbReference type="InterPro" id="IPR012337">
    <property type="entry name" value="RNaseH-like_sf"/>
</dbReference>
<dbReference type="Pfam" id="PF17921">
    <property type="entry name" value="Integrase_H2C2"/>
    <property type="match status" value="1"/>
</dbReference>
<dbReference type="SUPFAM" id="SSF53098">
    <property type="entry name" value="Ribonuclease H-like"/>
    <property type="match status" value="1"/>
</dbReference>
<dbReference type="InterPro" id="IPR036397">
    <property type="entry name" value="RNaseH_sf"/>
</dbReference>
<dbReference type="GO" id="GO:0003676">
    <property type="term" value="F:nucleic acid binding"/>
    <property type="evidence" value="ECO:0007669"/>
    <property type="project" value="InterPro"/>
</dbReference>
<reference evidence="2 3" key="1">
    <citation type="submission" date="2013-12" db="EMBL/GenBank/DDBJ databases">
        <title>Draft genome of the parsitic nematode Ancylostoma duodenale.</title>
        <authorList>
            <person name="Mitreva M."/>
        </authorList>
    </citation>
    <scope>NUCLEOTIDE SEQUENCE [LARGE SCALE GENOMIC DNA]</scope>
    <source>
        <strain evidence="2 3">Zhejiang</strain>
    </source>
</reference>
<dbReference type="Gene3D" id="3.30.420.10">
    <property type="entry name" value="Ribonuclease H-like superfamily/Ribonuclease H"/>
    <property type="match status" value="1"/>
</dbReference>
<protein>
    <submittedName>
        <fullName evidence="2">Ubiquinone biosynthesis protein COQ7</fullName>
    </submittedName>
</protein>
<evidence type="ECO:0000313" key="2">
    <source>
        <dbReference type="EMBL" id="KIH52989.1"/>
    </source>
</evidence>
<dbReference type="AlphaFoldDB" id="A0A0C2G268"/>
<dbReference type="OrthoDB" id="5870244at2759"/>
<proteinExistence type="predicted"/>
<dbReference type="InterPro" id="IPR041588">
    <property type="entry name" value="Integrase_H2C2"/>
</dbReference>
<accession>A0A0C2G268</accession>